<evidence type="ECO:0000256" key="15">
    <source>
        <dbReference type="ARBA" id="ARBA00060240"/>
    </source>
</evidence>
<feature type="transmembrane region" description="Helical" evidence="18">
    <location>
        <begin position="394"/>
        <end position="417"/>
    </location>
</feature>
<dbReference type="AlphaFoldDB" id="A0A139WND6"/>
<feature type="transmembrane region" description="Helical" evidence="18">
    <location>
        <begin position="332"/>
        <end position="349"/>
    </location>
</feature>
<evidence type="ECO:0000256" key="7">
    <source>
        <dbReference type="ARBA" id="ARBA00023057"/>
    </source>
</evidence>
<keyword evidence="4" id="KW-0597">Phosphoprotein</keyword>
<dbReference type="STRING" id="7070.A0A139WND6"/>
<comment type="similarity">
    <text evidence="14">Belongs to the major facilitator superfamily. Feline leukemia virus subgroup C receptor (TC 2.A.1.28.1) family.</text>
</comment>
<evidence type="ECO:0000256" key="14">
    <source>
        <dbReference type="ARBA" id="ARBA00046338"/>
    </source>
</evidence>
<comment type="catalytic activity">
    <reaction evidence="11">
        <text>heme b(in) = heme b(out)</text>
        <dbReference type="Rhea" id="RHEA:75443"/>
        <dbReference type="ChEBI" id="CHEBI:60344"/>
    </reaction>
</comment>
<feature type="transmembrane region" description="Helical" evidence="18">
    <location>
        <begin position="125"/>
        <end position="147"/>
    </location>
</feature>
<evidence type="ECO:0000256" key="13">
    <source>
        <dbReference type="ARBA" id="ARBA00045087"/>
    </source>
</evidence>
<evidence type="ECO:0000256" key="10">
    <source>
        <dbReference type="ARBA" id="ARBA00023180"/>
    </source>
</evidence>
<feature type="transmembrane region" description="Helical" evidence="18">
    <location>
        <begin position="200"/>
        <end position="221"/>
    </location>
</feature>
<evidence type="ECO:0000256" key="8">
    <source>
        <dbReference type="ARBA" id="ARBA00023136"/>
    </source>
</evidence>
<dbReference type="Proteomes" id="UP000007266">
    <property type="component" value="Linkage group 2"/>
</dbReference>
<feature type="transmembrane region" description="Helical" evidence="18">
    <location>
        <begin position="577"/>
        <end position="602"/>
    </location>
</feature>
<dbReference type="PROSITE" id="PS50850">
    <property type="entry name" value="MFS"/>
    <property type="match status" value="2"/>
</dbReference>
<comment type="function">
    <text evidence="15">Uniporter that mediates the transport of extracellular choline and ethanolamine into cells, thereby playing a key role in phospholipid biosynthesis. Choline and ethanolamine are the precursors of phosphatidylcholine and phosphatidylethanolamine, respectively, the two most abundant phospholipids. Transport is not coupled with proton transport and is exclusively driven by the choline (or ethanolamine) gradient across the plasma membrane. Also acts as a heme b transporter that mediates heme efflux from the cytoplasm to the extracellular compartment.</text>
</comment>
<evidence type="ECO:0000256" key="5">
    <source>
        <dbReference type="ARBA" id="ARBA00022692"/>
    </source>
</evidence>
<dbReference type="OMA" id="MCARGYE"/>
<feature type="transmembrane region" description="Helical" evidence="18">
    <location>
        <begin position="622"/>
        <end position="640"/>
    </location>
</feature>
<dbReference type="EMBL" id="KQ971310">
    <property type="protein sequence ID" value="KYB29510.1"/>
    <property type="molecule type" value="Genomic_DNA"/>
</dbReference>
<feature type="transmembrane region" description="Helical" evidence="18">
    <location>
        <begin position="761"/>
        <end position="786"/>
    </location>
</feature>
<dbReference type="GO" id="GO:0097037">
    <property type="term" value="P:heme export"/>
    <property type="evidence" value="ECO:0000318"/>
    <property type="project" value="GO_Central"/>
</dbReference>
<dbReference type="Pfam" id="PF07690">
    <property type="entry name" value="MFS_1"/>
    <property type="match status" value="2"/>
</dbReference>
<sequence length="831" mass="92630">MEDHNKDETNFNLLQDKRLKPNGHEIKAYKRRWIILTIFIVYAAVNSYQWIEYSIINNIITRYYNVTPVMVDWTSIIYMALYAPLVIPASYILDKYGLRAAGLIGGLGTALGTSIKVFSIGRESFWIVLLGQAVVSASQLLILCLPPRIAAVWFKPNEVSTACSLGVFGTQLGAALGFVLSPMLVKNRENVEEIGHDLKILCWGLTAVILPTAIAIIFYFPMQPPKPPSITQVEERNRTEKFSAKLFFQSISVLMKNMPFVIHVIAYGINIGVFSAIGTLLNQLVLRYFKHLPDAEEFAGRAGLVMIVIGMIGSILFGIFLDKTHKYKETTVYTYLLSSVSILAFMFALEMKSKILVYIAIGVVGLFTNAYMPVGFEFAMELTFPSSEGTTTGLLMAPSQVLGVVFALMLGQLNVVIGPFCVSAMEHDIVIEKFLPTENRNQEIVLYKKRWLILTLYILYAAINAFQWFEYSIIANVLMKFYNVSAVSVDWTSIIYMALYMPMVIPVSYLMEKLDLRQIAAIGVLGTALGTIVKVYSLSPDQMWVTYLGQTILSSMQVFILPLPPRIASVWFGSKEVSLACALGVFGTQLGQAIGFVVPPIVVRYSEDVETIGRDLGVLVKGLAWLTLVVTVAVLTYFSAHPTTPPNDINNERTHFFKSLKNLFRNRSFNFHTVAYGINIAVFTSISTLLNQFFLFHFPKSEEDAGRVGLIMVILGMMGAIAFGYILDKTHRYKEITLCMYIASFLSVIAFMFSLESGSKILVYISGALVGLFINAYMPVGLELAIELTYPEPESTSSGILISMTQTLGVLFTLMLGESYVKVEAWLDLIH</sequence>
<organism evidence="20 21">
    <name type="scientific">Tribolium castaneum</name>
    <name type="common">Red flour beetle</name>
    <dbReference type="NCBI Taxonomy" id="7070"/>
    <lineage>
        <taxon>Eukaryota</taxon>
        <taxon>Metazoa</taxon>
        <taxon>Ecdysozoa</taxon>
        <taxon>Arthropoda</taxon>
        <taxon>Hexapoda</taxon>
        <taxon>Insecta</taxon>
        <taxon>Pterygota</taxon>
        <taxon>Neoptera</taxon>
        <taxon>Endopterygota</taxon>
        <taxon>Coleoptera</taxon>
        <taxon>Polyphaga</taxon>
        <taxon>Cucujiformia</taxon>
        <taxon>Tenebrionidae</taxon>
        <taxon>Tenebrionidae incertae sedis</taxon>
        <taxon>Tribolium</taxon>
    </lineage>
</organism>
<evidence type="ECO:0000259" key="19">
    <source>
        <dbReference type="PROSITE" id="PS50850"/>
    </source>
</evidence>
<feature type="transmembrane region" description="Helical" evidence="18">
    <location>
        <begin position="674"/>
        <end position="696"/>
    </location>
</feature>
<feature type="domain" description="Major facilitator superfamily (MFS) profile" evidence="19">
    <location>
        <begin position="35"/>
        <end position="439"/>
    </location>
</feature>
<feature type="transmembrane region" description="Helical" evidence="18">
    <location>
        <begin position="71"/>
        <end position="93"/>
    </location>
</feature>
<keyword evidence="21" id="KW-1185">Reference proteome</keyword>
<evidence type="ECO:0000256" key="3">
    <source>
        <dbReference type="ARBA" id="ARBA00022475"/>
    </source>
</evidence>
<dbReference type="GO" id="GO:0006783">
    <property type="term" value="P:heme biosynthetic process"/>
    <property type="evidence" value="ECO:0007669"/>
    <property type="project" value="UniProtKB-ARBA"/>
</dbReference>
<dbReference type="Gene3D" id="1.20.1250.20">
    <property type="entry name" value="MFS general substrate transporter like domains"/>
    <property type="match status" value="2"/>
</dbReference>
<keyword evidence="3" id="KW-1003">Cell membrane</keyword>
<reference evidence="20 21" key="2">
    <citation type="journal article" date="2010" name="Nucleic Acids Res.">
        <title>BeetleBase in 2010: revisions to provide comprehensive genomic information for Tribolium castaneum.</title>
        <authorList>
            <person name="Kim H.S."/>
            <person name="Murphy T."/>
            <person name="Xia J."/>
            <person name="Caragea D."/>
            <person name="Park Y."/>
            <person name="Beeman R.W."/>
            <person name="Lorenzen M.D."/>
            <person name="Butcher S."/>
            <person name="Manak J.R."/>
            <person name="Brown S.J."/>
        </authorList>
    </citation>
    <scope>GENOME REANNOTATION</scope>
    <source>
        <strain evidence="20 21">Georgia GA2</strain>
    </source>
</reference>
<reference evidence="20 21" key="1">
    <citation type="journal article" date="2008" name="Nature">
        <title>The genome of the model beetle and pest Tribolium castaneum.</title>
        <authorList>
            <consortium name="Tribolium Genome Sequencing Consortium"/>
            <person name="Richards S."/>
            <person name="Gibbs R.A."/>
            <person name="Weinstock G.M."/>
            <person name="Brown S.J."/>
            <person name="Denell R."/>
            <person name="Beeman R.W."/>
            <person name="Gibbs R."/>
            <person name="Beeman R.W."/>
            <person name="Brown S.J."/>
            <person name="Bucher G."/>
            <person name="Friedrich M."/>
            <person name="Grimmelikhuijzen C.J."/>
            <person name="Klingler M."/>
            <person name="Lorenzen M."/>
            <person name="Richards S."/>
            <person name="Roth S."/>
            <person name="Schroder R."/>
            <person name="Tautz D."/>
            <person name="Zdobnov E.M."/>
            <person name="Muzny D."/>
            <person name="Gibbs R.A."/>
            <person name="Weinstock G.M."/>
            <person name="Attaway T."/>
            <person name="Bell S."/>
            <person name="Buhay C.J."/>
            <person name="Chandrabose M.N."/>
            <person name="Chavez D."/>
            <person name="Clerk-Blankenburg K.P."/>
            <person name="Cree A."/>
            <person name="Dao M."/>
            <person name="Davis C."/>
            <person name="Chacko J."/>
            <person name="Dinh H."/>
            <person name="Dugan-Rocha S."/>
            <person name="Fowler G."/>
            <person name="Garner T.T."/>
            <person name="Garnes J."/>
            <person name="Gnirke A."/>
            <person name="Hawes A."/>
            <person name="Hernandez J."/>
            <person name="Hines S."/>
            <person name="Holder M."/>
            <person name="Hume J."/>
            <person name="Jhangiani S.N."/>
            <person name="Joshi V."/>
            <person name="Khan Z.M."/>
            <person name="Jackson L."/>
            <person name="Kovar C."/>
            <person name="Kowis A."/>
            <person name="Lee S."/>
            <person name="Lewis L.R."/>
            <person name="Margolis J."/>
            <person name="Morgan M."/>
            <person name="Nazareth L.V."/>
            <person name="Nguyen N."/>
            <person name="Okwuonu G."/>
            <person name="Parker D."/>
            <person name="Richards S."/>
            <person name="Ruiz S.J."/>
            <person name="Santibanez J."/>
            <person name="Savard J."/>
            <person name="Scherer S.E."/>
            <person name="Schneider B."/>
            <person name="Sodergren E."/>
            <person name="Tautz D."/>
            <person name="Vattahil S."/>
            <person name="Villasana D."/>
            <person name="White C.S."/>
            <person name="Wright R."/>
            <person name="Park Y."/>
            <person name="Beeman R.W."/>
            <person name="Lord J."/>
            <person name="Oppert B."/>
            <person name="Lorenzen M."/>
            <person name="Brown S."/>
            <person name="Wang L."/>
            <person name="Savard J."/>
            <person name="Tautz D."/>
            <person name="Richards S."/>
            <person name="Weinstock G."/>
            <person name="Gibbs R.A."/>
            <person name="Liu Y."/>
            <person name="Worley K."/>
            <person name="Weinstock G."/>
            <person name="Elsik C.G."/>
            <person name="Reese J.T."/>
            <person name="Elhaik E."/>
            <person name="Landan G."/>
            <person name="Graur D."/>
            <person name="Arensburger P."/>
            <person name="Atkinson P."/>
            <person name="Beeman R.W."/>
            <person name="Beidler J."/>
            <person name="Brown S.J."/>
            <person name="Demuth J.P."/>
            <person name="Drury D.W."/>
            <person name="Du Y.Z."/>
            <person name="Fujiwara H."/>
            <person name="Lorenzen M."/>
            <person name="Maselli V."/>
            <person name="Osanai M."/>
            <person name="Park Y."/>
            <person name="Robertson H.M."/>
            <person name="Tu Z."/>
            <person name="Wang J.J."/>
            <person name="Wang S."/>
            <person name="Richards S."/>
            <person name="Song H."/>
            <person name="Zhang L."/>
            <person name="Sodergren E."/>
            <person name="Werner D."/>
            <person name="Stanke M."/>
            <person name="Morgenstern B."/>
            <person name="Solovyev V."/>
            <person name="Kosarev P."/>
            <person name="Brown G."/>
            <person name="Chen H.C."/>
            <person name="Ermolaeva O."/>
            <person name="Hlavina W."/>
            <person name="Kapustin Y."/>
            <person name="Kiryutin B."/>
            <person name="Kitts P."/>
            <person name="Maglott D."/>
            <person name="Pruitt K."/>
            <person name="Sapojnikov V."/>
            <person name="Souvorov A."/>
            <person name="Mackey A.J."/>
            <person name="Waterhouse R.M."/>
            <person name="Wyder S."/>
            <person name="Zdobnov E.M."/>
            <person name="Zdobnov E.M."/>
            <person name="Wyder S."/>
            <person name="Kriventseva E.V."/>
            <person name="Kadowaki T."/>
            <person name="Bork P."/>
            <person name="Aranda M."/>
            <person name="Bao R."/>
            <person name="Beermann A."/>
            <person name="Berns N."/>
            <person name="Bolognesi R."/>
            <person name="Bonneton F."/>
            <person name="Bopp D."/>
            <person name="Brown S.J."/>
            <person name="Bucher G."/>
            <person name="Butts T."/>
            <person name="Chaumot A."/>
            <person name="Denell R.E."/>
            <person name="Ferrier D.E."/>
            <person name="Friedrich M."/>
            <person name="Gordon C.M."/>
            <person name="Jindra M."/>
            <person name="Klingler M."/>
            <person name="Lan Q."/>
            <person name="Lattorff H.M."/>
            <person name="Laudet V."/>
            <person name="von Levetsow C."/>
            <person name="Liu Z."/>
            <person name="Lutz R."/>
            <person name="Lynch J.A."/>
            <person name="da Fonseca R.N."/>
            <person name="Posnien N."/>
            <person name="Reuter R."/>
            <person name="Roth S."/>
            <person name="Savard J."/>
            <person name="Schinko J.B."/>
            <person name="Schmitt C."/>
            <person name="Schoppmeier M."/>
            <person name="Schroder R."/>
            <person name="Shippy T.D."/>
            <person name="Simonnet F."/>
            <person name="Marques-Souza H."/>
            <person name="Tautz D."/>
            <person name="Tomoyasu Y."/>
            <person name="Trauner J."/>
            <person name="Van der Zee M."/>
            <person name="Vervoort M."/>
            <person name="Wittkopp N."/>
            <person name="Wimmer E.A."/>
            <person name="Yang X."/>
            <person name="Jones A.K."/>
            <person name="Sattelle D.B."/>
            <person name="Ebert P.R."/>
            <person name="Nelson D."/>
            <person name="Scott J.G."/>
            <person name="Beeman R.W."/>
            <person name="Muthukrishnan S."/>
            <person name="Kramer K.J."/>
            <person name="Arakane Y."/>
            <person name="Beeman R.W."/>
            <person name="Zhu Q."/>
            <person name="Hogenkamp D."/>
            <person name="Dixit R."/>
            <person name="Oppert B."/>
            <person name="Jiang H."/>
            <person name="Zou Z."/>
            <person name="Marshall J."/>
            <person name="Elpidina E."/>
            <person name="Vinokurov K."/>
            <person name="Oppert C."/>
            <person name="Zou Z."/>
            <person name="Evans J."/>
            <person name="Lu Z."/>
            <person name="Zhao P."/>
            <person name="Sumathipala N."/>
            <person name="Altincicek B."/>
            <person name="Vilcinskas A."/>
            <person name="Williams M."/>
            <person name="Hultmark D."/>
            <person name="Hetru C."/>
            <person name="Jiang H."/>
            <person name="Grimmelikhuijzen C.J."/>
            <person name="Hauser F."/>
            <person name="Cazzamali G."/>
            <person name="Williamson M."/>
            <person name="Park Y."/>
            <person name="Li B."/>
            <person name="Tanaka Y."/>
            <person name="Predel R."/>
            <person name="Neupert S."/>
            <person name="Schachtner J."/>
            <person name="Verleyen P."/>
            <person name="Raible F."/>
            <person name="Bork P."/>
            <person name="Friedrich M."/>
            <person name="Walden K.K."/>
            <person name="Robertson H.M."/>
            <person name="Angeli S."/>
            <person name="Foret S."/>
            <person name="Bucher G."/>
            <person name="Schuetz S."/>
            <person name="Maleszka R."/>
            <person name="Wimmer E.A."/>
            <person name="Beeman R.W."/>
            <person name="Lorenzen M."/>
            <person name="Tomoyasu Y."/>
            <person name="Miller S.C."/>
            <person name="Grossmann D."/>
            <person name="Bucher G."/>
        </authorList>
    </citation>
    <scope>NUCLEOTIDE SEQUENCE [LARGE SCALE GENOMIC DNA]</scope>
    <source>
        <strain evidence="20 21">Georgia GA2</strain>
    </source>
</reference>
<comment type="catalytic activity">
    <reaction evidence="12">
        <text>choline(out) = choline(in)</text>
        <dbReference type="Rhea" id="RHEA:32751"/>
        <dbReference type="ChEBI" id="CHEBI:15354"/>
    </reaction>
</comment>
<feature type="transmembrane region" description="Helical" evidence="18">
    <location>
        <begin position="451"/>
        <end position="469"/>
    </location>
</feature>
<keyword evidence="9" id="KW-0675">Receptor</keyword>
<dbReference type="InParanoid" id="A0A139WND6"/>
<dbReference type="FunFam" id="1.20.1250.20:FF:000184">
    <property type="entry name" value="Feline leukemia virus subgroup C receptor-related protein 1"/>
    <property type="match status" value="1"/>
</dbReference>
<keyword evidence="7" id="KW-0265">Erythrocyte maturation</keyword>
<dbReference type="InterPro" id="IPR036259">
    <property type="entry name" value="MFS_trans_sf"/>
</dbReference>
<dbReference type="InterPro" id="IPR011701">
    <property type="entry name" value="MFS"/>
</dbReference>
<dbReference type="SUPFAM" id="SSF103473">
    <property type="entry name" value="MFS general substrate transporter"/>
    <property type="match status" value="2"/>
</dbReference>
<dbReference type="GO" id="GO:0020037">
    <property type="term" value="F:heme binding"/>
    <property type="evidence" value="ECO:0000318"/>
    <property type="project" value="GO_Central"/>
</dbReference>
<feature type="transmembrane region" description="Helical" evidence="18">
    <location>
        <begin position="519"/>
        <end position="538"/>
    </location>
</feature>
<dbReference type="InterPro" id="IPR049680">
    <property type="entry name" value="FLVCR1-2_SLC49-like"/>
</dbReference>
<evidence type="ECO:0000256" key="6">
    <source>
        <dbReference type="ARBA" id="ARBA00022989"/>
    </source>
</evidence>
<feature type="domain" description="Major facilitator superfamily (MFS) profile" evidence="19">
    <location>
        <begin position="453"/>
        <end position="831"/>
    </location>
</feature>
<evidence type="ECO:0000256" key="9">
    <source>
        <dbReference type="ARBA" id="ARBA00023170"/>
    </source>
</evidence>
<evidence type="ECO:0000313" key="21">
    <source>
        <dbReference type="Proteomes" id="UP000007266"/>
    </source>
</evidence>
<dbReference type="eggNOG" id="KOG2563">
    <property type="taxonomic scope" value="Eukaryota"/>
</dbReference>
<feature type="transmembrane region" description="Helical" evidence="18">
    <location>
        <begin position="738"/>
        <end position="755"/>
    </location>
</feature>
<evidence type="ECO:0000256" key="11">
    <source>
        <dbReference type="ARBA" id="ARBA00035075"/>
    </source>
</evidence>
<dbReference type="GO" id="GO:0005886">
    <property type="term" value="C:plasma membrane"/>
    <property type="evidence" value="ECO:0007669"/>
    <property type="project" value="UniProtKB-SubCell"/>
</dbReference>
<feature type="transmembrane region" description="Helical" evidence="18">
    <location>
        <begin position="298"/>
        <end position="320"/>
    </location>
</feature>
<dbReference type="InterPro" id="IPR020846">
    <property type="entry name" value="MFS_dom"/>
</dbReference>
<evidence type="ECO:0000313" key="20">
    <source>
        <dbReference type="EMBL" id="KYB29510.1"/>
    </source>
</evidence>
<feature type="transmembrane region" description="Helical" evidence="18">
    <location>
        <begin position="264"/>
        <end position="286"/>
    </location>
</feature>
<feature type="transmembrane region" description="Helical" evidence="18">
    <location>
        <begin position="708"/>
        <end position="726"/>
    </location>
</feature>
<evidence type="ECO:0000256" key="4">
    <source>
        <dbReference type="ARBA" id="ARBA00022553"/>
    </source>
</evidence>
<dbReference type="GO" id="GO:0015232">
    <property type="term" value="F:heme transmembrane transporter activity"/>
    <property type="evidence" value="ECO:0000318"/>
    <property type="project" value="GO_Central"/>
</dbReference>
<gene>
    <name evidence="20" type="primary">AUGUSTUS-3.0.2_32973</name>
    <name evidence="20" type="ORF">TcasGA2_TC032973</name>
</gene>
<evidence type="ECO:0000256" key="17">
    <source>
        <dbReference type="ARBA" id="ARBA00080886"/>
    </source>
</evidence>
<feature type="transmembrane region" description="Helical" evidence="18">
    <location>
        <begin position="33"/>
        <end position="51"/>
    </location>
</feature>
<protein>
    <recommendedName>
        <fullName evidence="16">Choline/ethanolamine transporter FLVCR1</fullName>
    </recommendedName>
    <alternativeName>
        <fullName evidence="17">Heme transporter FLVCR1</fullName>
    </alternativeName>
</protein>
<keyword evidence="8 18" id="KW-0472">Membrane</keyword>
<evidence type="ECO:0000256" key="16">
    <source>
        <dbReference type="ARBA" id="ARBA00068050"/>
    </source>
</evidence>
<keyword evidence="2" id="KW-0813">Transport</keyword>
<comment type="subcellular location">
    <subcellularLocation>
        <location evidence="1">Cell membrane</location>
        <topology evidence="1">Multi-pass membrane protein</topology>
    </subcellularLocation>
</comment>
<evidence type="ECO:0000256" key="2">
    <source>
        <dbReference type="ARBA" id="ARBA00022448"/>
    </source>
</evidence>
<feature type="transmembrane region" description="Helical" evidence="18">
    <location>
        <begin position="798"/>
        <end position="817"/>
    </location>
</feature>
<dbReference type="GO" id="GO:0016020">
    <property type="term" value="C:membrane"/>
    <property type="evidence" value="ECO:0000318"/>
    <property type="project" value="GO_Central"/>
</dbReference>
<feature type="transmembrane region" description="Helical" evidence="18">
    <location>
        <begin position="159"/>
        <end position="180"/>
    </location>
</feature>
<dbReference type="GO" id="GO:0043249">
    <property type="term" value="P:erythrocyte maturation"/>
    <property type="evidence" value="ECO:0007669"/>
    <property type="project" value="UniProtKB-KW"/>
</dbReference>
<keyword evidence="10" id="KW-0325">Glycoprotein</keyword>
<evidence type="ECO:0000256" key="18">
    <source>
        <dbReference type="SAM" id="Phobius"/>
    </source>
</evidence>
<name>A0A139WND6_TRICA</name>
<dbReference type="PANTHER" id="PTHR10924:SF4">
    <property type="entry name" value="GH15861P"/>
    <property type="match status" value="1"/>
</dbReference>
<comment type="catalytic activity">
    <reaction evidence="13">
        <text>ethanolamine(in) = ethanolamine(out)</text>
        <dbReference type="Rhea" id="RHEA:32747"/>
        <dbReference type="ChEBI" id="CHEBI:57603"/>
    </reaction>
</comment>
<keyword evidence="5 18" id="KW-0812">Transmembrane</keyword>
<feature type="transmembrane region" description="Helical" evidence="18">
    <location>
        <begin position="356"/>
        <end position="374"/>
    </location>
</feature>
<proteinExistence type="inferred from homology"/>
<evidence type="ECO:0000256" key="12">
    <source>
        <dbReference type="ARBA" id="ARBA00036811"/>
    </source>
</evidence>
<accession>A0A139WND6</accession>
<dbReference type="GO" id="GO:0031966">
    <property type="term" value="C:mitochondrial membrane"/>
    <property type="evidence" value="ECO:0007669"/>
    <property type="project" value="UniProtKB-ARBA"/>
</dbReference>
<evidence type="ECO:0000256" key="1">
    <source>
        <dbReference type="ARBA" id="ARBA00004651"/>
    </source>
</evidence>
<keyword evidence="6 18" id="KW-1133">Transmembrane helix</keyword>
<dbReference type="PANTHER" id="PTHR10924">
    <property type="entry name" value="MAJOR FACILITATOR SUPERFAMILY PROTEIN-RELATED"/>
    <property type="match status" value="1"/>
</dbReference>